<feature type="compositionally biased region" description="Gly residues" evidence="1">
    <location>
        <begin position="1"/>
        <end position="13"/>
    </location>
</feature>
<gene>
    <name evidence="2" type="ORF">EVOR1521_LOCUS1050</name>
</gene>
<name>A0AA36HJT3_9DINO</name>
<evidence type="ECO:0000313" key="3">
    <source>
        <dbReference type="Proteomes" id="UP001178507"/>
    </source>
</evidence>
<dbReference type="EMBL" id="CAUJNA010000022">
    <property type="protein sequence ID" value="CAJ1370489.1"/>
    <property type="molecule type" value="Genomic_DNA"/>
</dbReference>
<feature type="non-terminal residue" evidence="2">
    <location>
        <position position="1"/>
    </location>
</feature>
<sequence length="96" mass="10804">WSGDWGAGGGGSSGWQEAAWTAARKPPSKLRREKAFNDEKDAMRRELAVKDATIRELRGQLAEHADAAAKLVEKEKECLRLFTKLEAEQKWTEGYK</sequence>
<feature type="non-terminal residue" evidence="2">
    <location>
        <position position="96"/>
    </location>
</feature>
<comment type="caution">
    <text evidence="2">The sequence shown here is derived from an EMBL/GenBank/DDBJ whole genome shotgun (WGS) entry which is preliminary data.</text>
</comment>
<evidence type="ECO:0000313" key="2">
    <source>
        <dbReference type="EMBL" id="CAJ1370489.1"/>
    </source>
</evidence>
<dbReference type="Proteomes" id="UP001178507">
    <property type="component" value="Unassembled WGS sequence"/>
</dbReference>
<keyword evidence="3" id="KW-1185">Reference proteome</keyword>
<organism evidence="2 3">
    <name type="scientific">Effrenium voratum</name>
    <dbReference type="NCBI Taxonomy" id="2562239"/>
    <lineage>
        <taxon>Eukaryota</taxon>
        <taxon>Sar</taxon>
        <taxon>Alveolata</taxon>
        <taxon>Dinophyceae</taxon>
        <taxon>Suessiales</taxon>
        <taxon>Symbiodiniaceae</taxon>
        <taxon>Effrenium</taxon>
    </lineage>
</organism>
<dbReference type="AlphaFoldDB" id="A0AA36HJT3"/>
<proteinExistence type="predicted"/>
<feature type="region of interest" description="Disordered" evidence="1">
    <location>
        <begin position="1"/>
        <end position="33"/>
    </location>
</feature>
<evidence type="ECO:0000256" key="1">
    <source>
        <dbReference type="SAM" id="MobiDB-lite"/>
    </source>
</evidence>
<protein>
    <submittedName>
        <fullName evidence="2">Uncharacterized protein</fullName>
    </submittedName>
</protein>
<accession>A0AA36HJT3</accession>
<reference evidence="2" key="1">
    <citation type="submission" date="2023-08" db="EMBL/GenBank/DDBJ databases">
        <authorList>
            <person name="Chen Y."/>
            <person name="Shah S."/>
            <person name="Dougan E. K."/>
            <person name="Thang M."/>
            <person name="Chan C."/>
        </authorList>
    </citation>
    <scope>NUCLEOTIDE SEQUENCE</scope>
</reference>